<keyword evidence="9" id="KW-1185">Reference proteome</keyword>
<dbReference type="InterPro" id="IPR036236">
    <property type="entry name" value="Znf_C2H2_sf"/>
</dbReference>
<feature type="compositionally biased region" description="Basic and acidic residues" evidence="6">
    <location>
        <begin position="30"/>
        <end position="45"/>
    </location>
</feature>
<dbReference type="SUPFAM" id="SSF57667">
    <property type="entry name" value="beta-beta-alpha zinc fingers"/>
    <property type="match status" value="1"/>
</dbReference>
<keyword evidence="3 5" id="KW-0863">Zinc-finger</keyword>
<dbReference type="PROSITE" id="PS50157">
    <property type="entry name" value="ZINC_FINGER_C2H2_2"/>
    <property type="match status" value="2"/>
</dbReference>
<feature type="region of interest" description="Disordered" evidence="6">
    <location>
        <begin position="1"/>
        <end position="61"/>
    </location>
</feature>
<dbReference type="PANTHER" id="PTHR24408:SF58">
    <property type="entry name" value="TRANSCRIPTION FACTOR (TFIIIA), PUTATIVE (AFU_ORTHOLOGUE AFUA_1G05150)-RELATED"/>
    <property type="match status" value="1"/>
</dbReference>
<organism evidence="8 9">
    <name type="scientific">Cherax quadricarinatus</name>
    <name type="common">Australian red claw crayfish</name>
    <dbReference type="NCBI Taxonomy" id="27406"/>
    <lineage>
        <taxon>Eukaryota</taxon>
        <taxon>Metazoa</taxon>
        <taxon>Ecdysozoa</taxon>
        <taxon>Arthropoda</taxon>
        <taxon>Crustacea</taxon>
        <taxon>Multicrustacea</taxon>
        <taxon>Malacostraca</taxon>
        <taxon>Eumalacostraca</taxon>
        <taxon>Eucarida</taxon>
        <taxon>Decapoda</taxon>
        <taxon>Pleocyemata</taxon>
        <taxon>Astacidea</taxon>
        <taxon>Parastacoidea</taxon>
        <taxon>Parastacidae</taxon>
        <taxon>Cherax</taxon>
    </lineage>
</organism>
<evidence type="ECO:0000259" key="7">
    <source>
        <dbReference type="PROSITE" id="PS50157"/>
    </source>
</evidence>
<gene>
    <name evidence="8" type="ORF">OTU49_003975</name>
</gene>
<protein>
    <recommendedName>
        <fullName evidence="7">C2H2-type domain-containing protein</fullName>
    </recommendedName>
</protein>
<dbReference type="PANTHER" id="PTHR24408">
    <property type="entry name" value="ZINC FINGER PROTEIN"/>
    <property type="match status" value="1"/>
</dbReference>
<evidence type="ECO:0000256" key="2">
    <source>
        <dbReference type="ARBA" id="ARBA00022737"/>
    </source>
</evidence>
<evidence type="ECO:0000313" key="8">
    <source>
        <dbReference type="EMBL" id="KAK8738623.1"/>
    </source>
</evidence>
<dbReference type="PROSITE" id="PS00028">
    <property type="entry name" value="ZINC_FINGER_C2H2_1"/>
    <property type="match status" value="3"/>
</dbReference>
<evidence type="ECO:0000256" key="1">
    <source>
        <dbReference type="ARBA" id="ARBA00022723"/>
    </source>
</evidence>
<dbReference type="Gene3D" id="3.30.160.60">
    <property type="entry name" value="Classic Zinc Finger"/>
    <property type="match status" value="2"/>
</dbReference>
<reference evidence="8 9" key="1">
    <citation type="journal article" date="2024" name="BMC Genomics">
        <title>Genome assembly of redclaw crayfish (Cherax quadricarinatus) provides insights into its immune adaptation and hypoxia tolerance.</title>
        <authorList>
            <person name="Liu Z."/>
            <person name="Zheng J."/>
            <person name="Li H."/>
            <person name="Fang K."/>
            <person name="Wang S."/>
            <person name="He J."/>
            <person name="Zhou D."/>
            <person name="Weng S."/>
            <person name="Chi M."/>
            <person name="Gu Z."/>
            <person name="He J."/>
            <person name="Li F."/>
            <person name="Wang M."/>
        </authorList>
    </citation>
    <scope>NUCLEOTIDE SEQUENCE [LARGE SCALE GENOMIC DNA]</scope>
    <source>
        <strain evidence="8">ZL_2023a</strain>
    </source>
</reference>
<evidence type="ECO:0000256" key="4">
    <source>
        <dbReference type="ARBA" id="ARBA00022833"/>
    </source>
</evidence>
<comment type="caution">
    <text evidence="8">The sequence shown here is derived from an EMBL/GenBank/DDBJ whole genome shotgun (WGS) entry which is preliminary data.</text>
</comment>
<feature type="domain" description="C2H2-type" evidence="7">
    <location>
        <begin position="673"/>
        <end position="700"/>
    </location>
</feature>
<evidence type="ECO:0000256" key="3">
    <source>
        <dbReference type="ARBA" id="ARBA00022771"/>
    </source>
</evidence>
<evidence type="ECO:0000313" key="9">
    <source>
        <dbReference type="Proteomes" id="UP001445076"/>
    </source>
</evidence>
<dbReference type="Pfam" id="PF00096">
    <property type="entry name" value="zf-C2H2"/>
    <property type="match status" value="1"/>
</dbReference>
<dbReference type="GO" id="GO:0005634">
    <property type="term" value="C:nucleus"/>
    <property type="evidence" value="ECO:0007669"/>
    <property type="project" value="TreeGrafter"/>
</dbReference>
<dbReference type="AlphaFoldDB" id="A0AAW0XH22"/>
<dbReference type="InterPro" id="IPR013087">
    <property type="entry name" value="Znf_C2H2_type"/>
</dbReference>
<name>A0AAW0XH22_CHEQU</name>
<feature type="compositionally biased region" description="Polar residues" evidence="6">
    <location>
        <begin position="214"/>
        <end position="227"/>
    </location>
</feature>
<dbReference type="SMART" id="SM00355">
    <property type="entry name" value="ZnF_C2H2"/>
    <property type="match status" value="3"/>
</dbReference>
<proteinExistence type="predicted"/>
<keyword evidence="4" id="KW-0862">Zinc</keyword>
<accession>A0AAW0XH22</accession>
<dbReference type="GO" id="GO:0043565">
    <property type="term" value="F:sequence-specific DNA binding"/>
    <property type="evidence" value="ECO:0007669"/>
    <property type="project" value="TreeGrafter"/>
</dbReference>
<dbReference type="GO" id="GO:0008270">
    <property type="term" value="F:zinc ion binding"/>
    <property type="evidence" value="ECO:0007669"/>
    <property type="project" value="UniProtKB-KW"/>
</dbReference>
<dbReference type="Proteomes" id="UP001445076">
    <property type="component" value="Unassembled WGS sequence"/>
</dbReference>
<dbReference type="EMBL" id="JARKIK010000039">
    <property type="protein sequence ID" value="KAK8738623.1"/>
    <property type="molecule type" value="Genomic_DNA"/>
</dbReference>
<keyword evidence="1" id="KW-0479">Metal-binding</keyword>
<feature type="region of interest" description="Disordered" evidence="6">
    <location>
        <begin position="210"/>
        <end position="238"/>
    </location>
</feature>
<keyword evidence="2" id="KW-0677">Repeat</keyword>
<evidence type="ECO:0000256" key="5">
    <source>
        <dbReference type="PROSITE-ProRule" id="PRU00042"/>
    </source>
</evidence>
<evidence type="ECO:0000256" key="6">
    <source>
        <dbReference type="SAM" id="MobiDB-lite"/>
    </source>
</evidence>
<feature type="domain" description="C2H2-type" evidence="7">
    <location>
        <begin position="701"/>
        <end position="729"/>
    </location>
</feature>
<dbReference type="FunFam" id="3.30.160.60:FF:000446">
    <property type="entry name" value="Zinc finger protein"/>
    <property type="match status" value="1"/>
</dbReference>
<sequence>MSDGRESNTQGCISLVSPDKLSEIGPDAASHTDGKSFNDDQELRPQKPKKQIPPLIKISSRPPAIKTPLKCPECPMQFCTVRSLLWHFGTHGARSRENCLPPILLQDLIVPWDKPTVNLFISQSSESDKNVEKGVSFADTVLSTSLSDTTVKLDALGKQDMTVTTQIIRTDDYMGTNGDVILKVPIPRLKPKSHTPAALKKDKFVNILPKMTTGDGQTSINSTQINPQPIRRPSISPTPQITIQPQNGRAVDMVTITPQHQVPKITIRAENSAQHIQIHPAVSSHSTVQIQPLVSSPQSTVQIQPIVSSQSTLQIQPLASSSHSTVHIQPLVSSSQSAVQIQPLVSSTASAIQVRPVVTSTKASCSAPSHIALIPMDNLAAVGQNLGSRTPKINSAPLSMITPSSLPGKTSTPVDSVLEKDGLVMINSNLALHIVSSLPSTLDTGTSTTNTTTIRPIASHLTNNLTILPQMDGSNIVNSKKESVKNPDILTIVPQVDLSKKVSLLKTATPVSSPHVARISKSSVAPSQVVKLYLLQPKDPRSDGTVKLSIAAETSSRVNGIEIPVPFASEKERTKCENFYSKHVEESDDDDEGMVIDDGKEGDDDMMDPLSLCAVTMEDENLDISNSGNQAGQFNPSTAAISTDKVTIKKVPVKSKGKSIQGVDIVKYEARKYVCCYCNRRFGWSTDLKRHVILHTGEKPFQCKVCPTAFTRKFLLQNHMKRMHPDKCKMSDLWP</sequence>
<dbReference type="GO" id="GO:0000981">
    <property type="term" value="F:DNA-binding transcription factor activity, RNA polymerase II-specific"/>
    <property type="evidence" value="ECO:0007669"/>
    <property type="project" value="TreeGrafter"/>
</dbReference>